<feature type="compositionally biased region" description="Low complexity" evidence="1">
    <location>
        <begin position="367"/>
        <end position="388"/>
    </location>
</feature>
<accession>A0AAD5DNB9</accession>
<organism evidence="2 3">
    <name type="scientific">Chlorella ohadii</name>
    <dbReference type="NCBI Taxonomy" id="2649997"/>
    <lineage>
        <taxon>Eukaryota</taxon>
        <taxon>Viridiplantae</taxon>
        <taxon>Chlorophyta</taxon>
        <taxon>core chlorophytes</taxon>
        <taxon>Trebouxiophyceae</taxon>
        <taxon>Chlorellales</taxon>
        <taxon>Chlorellaceae</taxon>
        <taxon>Chlorella clade</taxon>
        <taxon>Chlorella</taxon>
    </lineage>
</organism>
<feature type="compositionally biased region" description="Polar residues" evidence="1">
    <location>
        <begin position="904"/>
        <end position="914"/>
    </location>
</feature>
<feature type="region of interest" description="Disordered" evidence="1">
    <location>
        <begin position="336"/>
        <end position="390"/>
    </location>
</feature>
<evidence type="ECO:0000256" key="1">
    <source>
        <dbReference type="SAM" id="MobiDB-lite"/>
    </source>
</evidence>
<feature type="compositionally biased region" description="Low complexity" evidence="1">
    <location>
        <begin position="737"/>
        <end position="748"/>
    </location>
</feature>
<evidence type="ECO:0008006" key="4">
    <source>
        <dbReference type="Google" id="ProtNLM"/>
    </source>
</evidence>
<protein>
    <recommendedName>
        <fullName evidence="4">HAUS augmin-like complex subunit 6 N-terminal domain-containing protein</fullName>
    </recommendedName>
</protein>
<reference evidence="2" key="1">
    <citation type="submission" date="2020-11" db="EMBL/GenBank/DDBJ databases">
        <title>Chlorella ohadii genome sequencing and assembly.</title>
        <authorList>
            <person name="Murik O."/>
            <person name="Treves H."/>
            <person name="Kedem I."/>
            <person name="Shotland Y."/>
            <person name="Kaplan A."/>
        </authorList>
    </citation>
    <scope>NUCLEOTIDE SEQUENCE</scope>
    <source>
        <strain evidence="2">1</strain>
    </source>
</reference>
<comment type="caution">
    <text evidence="2">The sequence shown here is derived from an EMBL/GenBank/DDBJ whole genome shotgun (WGS) entry which is preliminary data.</text>
</comment>
<dbReference type="PROSITE" id="PS51257">
    <property type="entry name" value="PROKAR_LIPOPROTEIN"/>
    <property type="match status" value="1"/>
</dbReference>
<feature type="compositionally biased region" description="Low complexity" evidence="1">
    <location>
        <begin position="831"/>
        <end position="844"/>
    </location>
</feature>
<proteinExistence type="predicted"/>
<feature type="compositionally biased region" description="Low complexity" evidence="1">
    <location>
        <begin position="427"/>
        <end position="459"/>
    </location>
</feature>
<feature type="region of interest" description="Disordered" evidence="1">
    <location>
        <begin position="409"/>
        <end position="474"/>
    </location>
</feature>
<feature type="compositionally biased region" description="Gly residues" evidence="1">
    <location>
        <begin position="917"/>
        <end position="933"/>
    </location>
</feature>
<evidence type="ECO:0000313" key="2">
    <source>
        <dbReference type="EMBL" id="KAI7839513.1"/>
    </source>
</evidence>
<feature type="compositionally biased region" description="Low complexity" evidence="1">
    <location>
        <begin position="583"/>
        <end position="630"/>
    </location>
</feature>
<dbReference type="EMBL" id="JADXDR010000100">
    <property type="protein sequence ID" value="KAI7839513.1"/>
    <property type="molecule type" value="Genomic_DNA"/>
</dbReference>
<dbReference type="Proteomes" id="UP001205105">
    <property type="component" value="Unassembled WGS sequence"/>
</dbReference>
<feature type="compositionally biased region" description="Low complexity" evidence="1">
    <location>
        <begin position="541"/>
        <end position="554"/>
    </location>
</feature>
<name>A0AAD5DNB9_9CHLO</name>
<dbReference type="AlphaFoldDB" id="A0AAD5DNB9"/>
<feature type="region of interest" description="Disordered" evidence="1">
    <location>
        <begin position="494"/>
        <end position="771"/>
    </location>
</feature>
<keyword evidence="3" id="KW-1185">Reference proteome</keyword>
<feature type="compositionally biased region" description="Low complexity" evidence="1">
    <location>
        <begin position="806"/>
        <end position="819"/>
    </location>
</feature>
<feature type="region of interest" description="Disordered" evidence="1">
    <location>
        <begin position="904"/>
        <end position="934"/>
    </location>
</feature>
<feature type="region of interest" description="Disordered" evidence="1">
    <location>
        <begin position="792"/>
        <end position="889"/>
    </location>
</feature>
<gene>
    <name evidence="2" type="ORF">COHA_006780</name>
</gene>
<feature type="compositionally biased region" description="Low complexity" evidence="1">
    <location>
        <begin position="649"/>
        <end position="667"/>
    </location>
</feature>
<sequence length="952" mass="96461">MAERRRAQEAAAATVLAAALACLRGPGGAKEPKEPLTAAALARPTLKTMQTALHLLHLRIRGAARTKKELQHIYPVLEPGQAKEFKAAMQEWVRELGAAGQLQPDSVKYFVSAYQGSAAHRAVLLLLDLRWAARAHQAAADAQPQLQARMDAVVAAMQRLKQLHAQAAGQLAAGHGASGVAAAALALRVPPLFAGSQAATKRGELVSDLLAYGPSLTAQPEAVCPESWADLLAAGRGSATAGAATPPPATTRRLSNPVQEARNFAAEGMAADADALTVHSVLVRRLAAAGAALQTASGQSGTAAGSAEARAALAEAAACRESLMLSVRQELAAARVRDEQQAATSGDSKSGLLRLLPPSQPPCNPVAEGMQMSQQAAAAAAAEDGGSATPDAADVRALRRSAWRQLLQCGNGSGSTGDAAVGAPAQASPEGATAAPGGEAGSPLRPGAAAAAAGSSSSKAPRERAPAATGSPSLEELISHSSWGLDGVQRLASLDGGSPLEEDEAWQPSACNVQQQHHHQSRDQQQPSGSPCMAESCASFSIAGGSSRQAAGGRRPLRLAVSPMQSAAASFMPRHSPRRQAEARQLAQRPAVAQAASSSPLLPLFESLSPKAGSPAAPRPADSDGDSSGSSRGGGSPIAPARSWRHEAAAAATAAADTPSPASGTSSRWRAASVAFTPPRRLGDSPLPELPAQRPQQLASLAVSKGGHTPPLSRLQSARGPEQFSPALHAATPAPSPVLQPVQQQRVQASWRQGGLSGGSPSSPQLLASCLKSKPLAPSPFALEPSSPLVASPLAAQQQEQPWTLAAARSPSAPAGRSALDSPCGSGALDSPRGSGALSSPRGSAGRRRSAVVTTSSPRASAHSRDAPSPALPHRLASSGPKSSHAAAGSDLISGLRAFDSPIATSLTSRPVQQGSRGSGRSAGGTAAAGGSSGLDFAELQKRLLAIDKGRR</sequence>
<evidence type="ECO:0000313" key="3">
    <source>
        <dbReference type="Proteomes" id="UP001205105"/>
    </source>
</evidence>